<accession>A0A0A9BTV9</accession>
<sequence length="37" mass="4551">MAWRSFSKNSFKEDKGLIKKMDAKFEKRRESRIKVKF</sequence>
<dbReference type="EMBL" id="GBRH01232297">
    <property type="protein sequence ID" value="JAD65598.1"/>
    <property type="molecule type" value="Transcribed_RNA"/>
</dbReference>
<reference evidence="1" key="1">
    <citation type="submission" date="2014-09" db="EMBL/GenBank/DDBJ databases">
        <authorList>
            <person name="Magalhaes I.L.F."/>
            <person name="Oliveira U."/>
            <person name="Santos F.R."/>
            <person name="Vidigal T.H.D.A."/>
            <person name="Brescovit A.D."/>
            <person name="Santos A.J."/>
        </authorList>
    </citation>
    <scope>NUCLEOTIDE SEQUENCE</scope>
    <source>
        <tissue evidence="1">Shoot tissue taken approximately 20 cm above the soil surface</tissue>
    </source>
</reference>
<organism evidence="1">
    <name type="scientific">Arundo donax</name>
    <name type="common">Giant reed</name>
    <name type="synonym">Donax arundinaceus</name>
    <dbReference type="NCBI Taxonomy" id="35708"/>
    <lineage>
        <taxon>Eukaryota</taxon>
        <taxon>Viridiplantae</taxon>
        <taxon>Streptophyta</taxon>
        <taxon>Embryophyta</taxon>
        <taxon>Tracheophyta</taxon>
        <taxon>Spermatophyta</taxon>
        <taxon>Magnoliopsida</taxon>
        <taxon>Liliopsida</taxon>
        <taxon>Poales</taxon>
        <taxon>Poaceae</taxon>
        <taxon>PACMAD clade</taxon>
        <taxon>Arundinoideae</taxon>
        <taxon>Arundineae</taxon>
        <taxon>Arundo</taxon>
    </lineage>
</organism>
<proteinExistence type="predicted"/>
<dbReference type="AlphaFoldDB" id="A0A0A9BTV9"/>
<reference evidence="1" key="2">
    <citation type="journal article" date="2015" name="Data Brief">
        <title>Shoot transcriptome of the giant reed, Arundo donax.</title>
        <authorList>
            <person name="Barrero R.A."/>
            <person name="Guerrero F.D."/>
            <person name="Moolhuijzen P."/>
            <person name="Goolsby J.A."/>
            <person name="Tidwell J."/>
            <person name="Bellgard S.E."/>
            <person name="Bellgard M.I."/>
        </authorList>
    </citation>
    <scope>NUCLEOTIDE SEQUENCE</scope>
    <source>
        <tissue evidence="1">Shoot tissue taken approximately 20 cm above the soil surface</tissue>
    </source>
</reference>
<name>A0A0A9BTV9_ARUDO</name>
<protein>
    <submittedName>
        <fullName evidence="1">Uncharacterized protein</fullName>
    </submittedName>
</protein>
<evidence type="ECO:0000313" key="1">
    <source>
        <dbReference type="EMBL" id="JAD65598.1"/>
    </source>
</evidence>